<dbReference type="EMBL" id="JACHND010000001">
    <property type="protein sequence ID" value="MBB4702961.1"/>
    <property type="molecule type" value="Genomic_DNA"/>
</dbReference>
<evidence type="ECO:0000313" key="1">
    <source>
        <dbReference type="EMBL" id="MBB4702961.1"/>
    </source>
</evidence>
<sequence>MSDEDHIQGCGPGGFCGTCPTPCFLRDQESFDSLVEQEPDDDYDTGYGPEFDGLAEALDATDTDTLGCARWDDPEAHCPTDTCAGNFFCWTDYSLRES</sequence>
<reference evidence="1 2" key="1">
    <citation type="submission" date="2020-08" db="EMBL/GenBank/DDBJ databases">
        <title>Sequencing the genomes of 1000 actinobacteria strains.</title>
        <authorList>
            <person name="Klenk H.-P."/>
        </authorList>
    </citation>
    <scope>NUCLEOTIDE SEQUENCE [LARGE SCALE GENOMIC DNA]</scope>
    <source>
        <strain evidence="1 2">DSM 45784</strain>
    </source>
</reference>
<keyword evidence="2" id="KW-1185">Reference proteome</keyword>
<dbReference type="Proteomes" id="UP000542210">
    <property type="component" value="Unassembled WGS sequence"/>
</dbReference>
<gene>
    <name evidence="1" type="ORF">BJ982_004505</name>
</gene>
<dbReference type="RefSeq" id="WP_184883089.1">
    <property type="nucleotide sequence ID" value="NZ_BOOV01000005.1"/>
</dbReference>
<evidence type="ECO:0000313" key="2">
    <source>
        <dbReference type="Proteomes" id="UP000542210"/>
    </source>
</evidence>
<comment type="caution">
    <text evidence="1">The sequence shown here is derived from an EMBL/GenBank/DDBJ whole genome shotgun (WGS) entry which is preliminary data.</text>
</comment>
<proteinExistence type="predicted"/>
<protein>
    <submittedName>
        <fullName evidence="1">Uncharacterized protein</fullName>
    </submittedName>
</protein>
<dbReference type="AlphaFoldDB" id="A0A7W7DAE6"/>
<organism evidence="1 2">
    <name type="scientific">Sphaerisporangium siamense</name>
    <dbReference type="NCBI Taxonomy" id="795645"/>
    <lineage>
        <taxon>Bacteria</taxon>
        <taxon>Bacillati</taxon>
        <taxon>Actinomycetota</taxon>
        <taxon>Actinomycetes</taxon>
        <taxon>Streptosporangiales</taxon>
        <taxon>Streptosporangiaceae</taxon>
        <taxon>Sphaerisporangium</taxon>
    </lineage>
</organism>
<accession>A0A7W7DAE6</accession>
<name>A0A7W7DAE6_9ACTN</name>